<dbReference type="PROSITE" id="PS51390">
    <property type="entry name" value="WAP"/>
    <property type="match status" value="2"/>
</dbReference>
<dbReference type="Proteomes" id="UP000038045">
    <property type="component" value="Unplaced"/>
</dbReference>
<proteinExistence type="predicted"/>
<dbReference type="InterPro" id="IPR008197">
    <property type="entry name" value="WAP_dom"/>
</dbReference>
<feature type="domain" description="WAP" evidence="1">
    <location>
        <begin position="124"/>
        <end position="181"/>
    </location>
</feature>
<evidence type="ECO:0000313" key="2">
    <source>
        <dbReference type="Proteomes" id="UP000038045"/>
    </source>
</evidence>
<evidence type="ECO:0000259" key="1">
    <source>
        <dbReference type="PROSITE" id="PS51390"/>
    </source>
</evidence>
<keyword evidence="2" id="KW-1185">Reference proteome</keyword>
<evidence type="ECO:0000313" key="3">
    <source>
        <dbReference type="WBParaSite" id="PTRK_0000383000.1"/>
    </source>
</evidence>
<dbReference type="GO" id="GO:0030414">
    <property type="term" value="F:peptidase inhibitor activity"/>
    <property type="evidence" value="ECO:0007669"/>
    <property type="project" value="InterPro"/>
</dbReference>
<dbReference type="GO" id="GO:0005576">
    <property type="term" value="C:extracellular region"/>
    <property type="evidence" value="ECO:0007669"/>
    <property type="project" value="InterPro"/>
</dbReference>
<dbReference type="WBParaSite" id="PTRK_0000383000.1">
    <property type="protein sequence ID" value="PTRK_0000383000.1"/>
    <property type="gene ID" value="PTRK_0000383000"/>
</dbReference>
<accession>A0A0N4Z939</accession>
<dbReference type="PANTHER" id="PTHR36938">
    <property type="entry name" value="PROTEIN CBG26935"/>
    <property type="match status" value="1"/>
</dbReference>
<dbReference type="STRING" id="131310.A0A0N4Z939"/>
<sequence length="188" mass="21207">MKSNNKVEDYFKKELPLCPSIFHSCMNSIECESGTMCYSPFGQCCTNPLKKCPNPSFHGISCKTQSPTNWCDKDSDCTSTRAIIKKNYICCPTGCNYNVCLEDKSTPLLITEESINVPLSLISIKSYPEDCPEISSMNVVCRASKPTSWCEEQYHCPTMDMRMPRRCCPTPCGYNTCVLKVNNKWIIA</sequence>
<dbReference type="PANTHER" id="PTHR36938:SF2">
    <property type="entry name" value="WAP DOMAIN-CONTAINING PROTEIN"/>
    <property type="match status" value="1"/>
</dbReference>
<reference evidence="3" key="1">
    <citation type="submission" date="2017-02" db="UniProtKB">
        <authorList>
            <consortium name="WormBaseParasite"/>
        </authorList>
    </citation>
    <scope>IDENTIFICATION</scope>
</reference>
<organism evidence="2 3">
    <name type="scientific">Parastrongyloides trichosuri</name>
    <name type="common">Possum-specific nematode worm</name>
    <dbReference type="NCBI Taxonomy" id="131310"/>
    <lineage>
        <taxon>Eukaryota</taxon>
        <taxon>Metazoa</taxon>
        <taxon>Ecdysozoa</taxon>
        <taxon>Nematoda</taxon>
        <taxon>Chromadorea</taxon>
        <taxon>Rhabditida</taxon>
        <taxon>Tylenchina</taxon>
        <taxon>Panagrolaimomorpha</taxon>
        <taxon>Strongyloidoidea</taxon>
        <taxon>Strongyloididae</taxon>
        <taxon>Parastrongyloides</taxon>
    </lineage>
</organism>
<dbReference type="AlphaFoldDB" id="A0A0N4Z939"/>
<name>A0A0N4Z939_PARTI</name>
<feature type="domain" description="WAP" evidence="1">
    <location>
        <begin position="46"/>
        <end position="104"/>
    </location>
</feature>
<protein>
    <submittedName>
        <fullName evidence="3">CC domain-containing protein</fullName>
    </submittedName>
</protein>